<dbReference type="OrthoDB" id="6364916at2"/>
<dbReference type="InterPro" id="IPR043519">
    <property type="entry name" value="NT_sf"/>
</dbReference>
<dbReference type="EMBL" id="CP000821">
    <property type="protein sequence ID" value="ABV37140.1"/>
    <property type="molecule type" value="Genomic_DNA"/>
</dbReference>
<reference evidence="1 2" key="1">
    <citation type="submission" date="2007-08" db="EMBL/GenBank/DDBJ databases">
        <title>Complete sequence of Shewanella sediminis HAW-EB3.</title>
        <authorList>
            <consortium name="US DOE Joint Genome Institute"/>
            <person name="Copeland A."/>
            <person name="Lucas S."/>
            <person name="Lapidus A."/>
            <person name="Barry K."/>
            <person name="Glavina del Rio T."/>
            <person name="Dalin E."/>
            <person name="Tice H."/>
            <person name="Pitluck S."/>
            <person name="Chertkov O."/>
            <person name="Brettin T."/>
            <person name="Bruce D."/>
            <person name="Detter J.C."/>
            <person name="Han C."/>
            <person name="Schmutz J."/>
            <person name="Larimer F."/>
            <person name="Land M."/>
            <person name="Hauser L."/>
            <person name="Kyrpides N."/>
            <person name="Kim E."/>
            <person name="Zhao J.-S."/>
            <person name="Richardson P."/>
        </authorList>
    </citation>
    <scope>NUCLEOTIDE SEQUENCE [LARGE SCALE GENOMIC DNA]</scope>
    <source>
        <strain evidence="1 2">HAW-EB3</strain>
    </source>
</reference>
<evidence type="ECO:0008006" key="3">
    <source>
        <dbReference type="Google" id="ProtNLM"/>
    </source>
</evidence>
<gene>
    <name evidence="1" type="ordered locus">Ssed_2533</name>
</gene>
<evidence type="ECO:0000313" key="1">
    <source>
        <dbReference type="EMBL" id="ABV37140.1"/>
    </source>
</evidence>
<dbReference type="Gene3D" id="3.30.460.40">
    <property type="match status" value="1"/>
</dbReference>
<keyword evidence="2" id="KW-1185">Reference proteome</keyword>
<dbReference type="Proteomes" id="UP000002015">
    <property type="component" value="Chromosome"/>
</dbReference>
<organism evidence="1 2">
    <name type="scientific">Shewanella sediminis (strain HAW-EB3)</name>
    <dbReference type="NCBI Taxonomy" id="425104"/>
    <lineage>
        <taxon>Bacteria</taxon>
        <taxon>Pseudomonadati</taxon>
        <taxon>Pseudomonadota</taxon>
        <taxon>Gammaproteobacteria</taxon>
        <taxon>Alteromonadales</taxon>
        <taxon>Shewanellaceae</taxon>
        <taxon>Shewanella</taxon>
    </lineage>
</organism>
<dbReference type="AlphaFoldDB" id="A8FWB7"/>
<sequence length="157" mass="18110">MSYENAFHWIIDFLEQESVPYMIMGGLAAYAYGSERELYDVDLYIPQLALAAVADYGKGAKTFGPSRYKDEFWDIEGTQFVVDSVKVEITTDHNCRFFCEKDSMWIEQNIDFDSTVTKTLFGREVEVMRLDHLLSYKAQLARDVDLDDVCRLEEAIG</sequence>
<dbReference type="STRING" id="425104.Ssed_2533"/>
<dbReference type="SUPFAM" id="SSF81301">
    <property type="entry name" value="Nucleotidyltransferase"/>
    <property type="match status" value="1"/>
</dbReference>
<dbReference type="eggNOG" id="ENOG5033AVG">
    <property type="taxonomic scope" value="Bacteria"/>
</dbReference>
<name>A8FWB7_SHESH</name>
<dbReference type="RefSeq" id="WP_012142873.1">
    <property type="nucleotide sequence ID" value="NC_009831.1"/>
</dbReference>
<proteinExistence type="predicted"/>
<accession>A8FWB7</accession>
<dbReference type="KEGG" id="sse:Ssed_2533"/>
<dbReference type="HOGENOM" id="CLU_1650111_0_0_6"/>
<protein>
    <recommendedName>
        <fullName evidence="3">MazG-related protein</fullName>
    </recommendedName>
</protein>
<evidence type="ECO:0000313" key="2">
    <source>
        <dbReference type="Proteomes" id="UP000002015"/>
    </source>
</evidence>